<sequence>MVTPIFHWQDCELPWGVKTDNGRTLITAKRRELPRQQRAAGLQSSTQRGHGLWPAAPAATLGCPPHPTQVRQAVPPRLSHISHMQGCQTMDSRSAIVSAAEIASI</sequence>
<dbReference type="EMBL" id="CP036298">
    <property type="protein sequence ID" value="QDV24302.1"/>
    <property type="molecule type" value="Genomic_DNA"/>
</dbReference>
<protein>
    <submittedName>
        <fullName evidence="2">Uncharacterized protein</fullName>
    </submittedName>
</protein>
<evidence type="ECO:0000313" key="3">
    <source>
        <dbReference type="Proteomes" id="UP000318017"/>
    </source>
</evidence>
<gene>
    <name evidence="2" type="ORF">Q31a_26180</name>
</gene>
<name>A0A518G6T5_9BACT</name>
<evidence type="ECO:0000256" key="1">
    <source>
        <dbReference type="SAM" id="MobiDB-lite"/>
    </source>
</evidence>
<dbReference type="Proteomes" id="UP000318017">
    <property type="component" value="Chromosome"/>
</dbReference>
<evidence type="ECO:0000313" key="2">
    <source>
        <dbReference type="EMBL" id="QDV24302.1"/>
    </source>
</evidence>
<keyword evidence="3" id="KW-1185">Reference proteome</keyword>
<accession>A0A518G6T5</accession>
<organism evidence="2 3">
    <name type="scientific">Aureliella helgolandensis</name>
    <dbReference type="NCBI Taxonomy" id="2527968"/>
    <lineage>
        <taxon>Bacteria</taxon>
        <taxon>Pseudomonadati</taxon>
        <taxon>Planctomycetota</taxon>
        <taxon>Planctomycetia</taxon>
        <taxon>Pirellulales</taxon>
        <taxon>Pirellulaceae</taxon>
        <taxon>Aureliella</taxon>
    </lineage>
</organism>
<dbReference type="AlphaFoldDB" id="A0A518G6T5"/>
<feature type="region of interest" description="Disordered" evidence="1">
    <location>
        <begin position="34"/>
        <end position="71"/>
    </location>
</feature>
<dbReference type="KEGG" id="ahel:Q31a_26180"/>
<proteinExistence type="predicted"/>
<reference evidence="2 3" key="1">
    <citation type="submission" date="2019-02" db="EMBL/GenBank/DDBJ databases">
        <title>Deep-cultivation of Planctomycetes and their phenomic and genomic characterization uncovers novel biology.</title>
        <authorList>
            <person name="Wiegand S."/>
            <person name="Jogler M."/>
            <person name="Boedeker C."/>
            <person name="Pinto D."/>
            <person name="Vollmers J."/>
            <person name="Rivas-Marin E."/>
            <person name="Kohn T."/>
            <person name="Peeters S.H."/>
            <person name="Heuer A."/>
            <person name="Rast P."/>
            <person name="Oberbeckmann S."/>
            <person name="Bunk B."/>
            <person name="Jeske O."/>
            <person name="Meyerdierks A."/>
            <person name="Storesund J.E."/>
            <person name="Kallscheuer N."/>
            <person name="Luecker S."/>
            <person name="Lage O.M."/>
            <person name="Pohl T."/>
            <person name="Merkel B.J."/>
            <person name="Hornburger P."/>
            <person name="Mueller R.-W."/>
            <person name="Bruemmer F."/>
            <person name="Labrenz M."/>
            <person name="Spormann A.M."/>
            <person name="Op den Camp H."/>
            <person name="Overmann J."/>
            <person name="Amann R."/>
            <person name="Jetten M.S.M."/>
            <person name="Mascher T."/>
            <person name="Medema M.H."/>
            <person name="Devos D.P."/>
            <person name="Kaster A.-K."/>
            <person name="Ovreas L."/>
            <person name="Rohde M."/>
            <person name="Galperin M.Y."/>
            <person name="Jogler C."/>
        </authorList>
    </citation>
    <scope>NUCLEOTIDE SEQUENCE [LARGE SCALE GENOMIC DNA]</scope>
    <source>
        <strain evidence="2 3">Q31a</strain>
    </source>
</reference>